<keyword evidence="7" id="KW-1185">Reference proteome</keyword>
<evidence type="ECO:0000313" key="6">
    <source>
        <dbReference type="EMBL" id="QUD86450.1"/>
    </source>
</evidence>
<evidence type="ECO:0000256" key="2">
    <source>
        <dbReference type="ARBA" id="ARBA00022964"/>
    </source>
</evidence>
<feature type="domain" description="Intradiol ring-cleavage dioxygenases" evidence="5">
    <location>
        <begin position="74"/>
        <end position="102"/>
    </location>
</feature>
<dbReference type="InterPro" id="IPR050770">
    <property type="entry name" value="Intradiol_RC_Dioxygenase"/>
</dbReference>
<keyword evidence="3" id="KW-0560">Oxidoreductase</keyword>
<keyword evidence="4" id="KW-0732">Signal</keyword>
<dbReference type="Gene3D" id="2.60.130.10">
    <property type="entry name" value="Aromatic compound dioxygenase"/>
    <property type="match status" value="1"/>
</dbReference>
<dbReference type="InterPro" id="IPR039387">
    <property type="entry name" value="3_4-PCD"/>
</dbReference>
<proteinExistence type="inferred from homology"/>
<name>A0A975FW30_9CAUL</name>
<dbReference type="PROSITE" id="PS00083">
    <property type="entry name" value="INTRADIOL_DIOXYGENAS"/>
    <property type="match status" value="1"/>
</dbReference>
<dbReference type="Pfam" id="PF00775">
    <property type="entry name" value="Dioxygenase_C"/>
    <property type="match status" value="1"/>
</dbReference>
<dbReference type="InterPro" id="IPR000627">
    <property type="entry name" value="Intradiol_dOase_C"/>
</dbReference>
<feature type="chain" id="PRO_5037584326" description="Intradiol ring-cleavage dioxygenases domain-containing protein" evidence="4">
    <location>
        <begin position="31"/>
        <end position="224"/>
    </location>
</feature>
<dbReference type="GO" id="GO:0018578">
    <property type="term" value="F:protocatechuate 3,4-dioxygenase activity"/>
    <property type="evidence" value="ECO:0007669"/>
    <property type="project" value="InterPro"/>
</dbReference>
<dbReference type="KEGG" id="caul:KCG34_15275"/>
<gene>
    <name evidence="6" type="ORF">KCG34_15275</name>
</gene>
<dbReference type="AlphaFoldDB" id="A0A975FW30"/>
<sequence length="224" mass="24531">MSNTSRRAWLMQAAALGLGAGFVSPRLASAATLEPSWPMDLGPFYPVEKPLESDADLTRLDGHAKRAQGQVVELTGRILAHDGTPVPRAKIEIWQANSFGRYHHHGDGHDTIQPDPDFQGYALQEADDQGRFRFLTVKPGAYPAGSFMRSPHVHFDVQGRYTRLVTQMYYPNEPLLGQDKVLKHDLFGHTNPMPANIFGALTPGGSTLEPGAALCRFDIVLGDG</sequence>
<dbReference type="InterPro" id="IPR015889">
    <property type="entry name" value="Intradiol_dOase_core"/>
</dbReference>
<keyword evidence="2" id="KW-0223">Dioxygenase</keyword>
<organism evidence="6 7">
    <name type="scientific">Phenylobacterium montanum</name>
    <dbReference type="NCBI Taxonomy" id="2823693"/>
    <lineage>
        <taxon>Bacteria</taxon>
        <taxon>Pseudomonadati</taxon>
        <taxon>Pseudomonadota</taxon>
        <taxon>Alphaproteobacteria</taxon>
        <taxon>Caulobacterales</taxon>
        <taxon>Caulobacteraceae</taxon>
        <taxon>Phenylobacterium</taxon>
    </lineage>
</organism>
<dbReference type="CDD" id="cd03459">
    <property type="entry name" value="3_4-PCD"/>
    <property type="match status" value="1"/>
</dbReference>
<dbReference type="Proteomes" id="UP000676409">
    <property type="component" value="Chromosome"/>
</dbReference>
<dbReference type="SUPFAM" id="SSF49482">
    <property type="entry name" value="Aromatic compound dioxygenase"/>
    <property type="match status" value="1"/>
</dbReference>
<accession>A0A975FW30</accession>
<dbReference type="EMBL" id="CP073078">
    <property type="protein sequence ID" value="QUD86450.1"/>
    <property type="molecule type" value="Genomic_DNA"/>
</dbReference>
<dbReference type="GO" id="GO:0008199">
    <property type="term" value="F:ferric iron binding"/>
    <property type="evidence" value="ECO:0007669"/>
    <property type="project" value="InterPro"/>
</dbReference>
<feature type="signal peptide" evidence="4">
    <location>
        <begin position="1"/>
        <end position="30"/>
    </location>
</feature>
<evidence type="ECO:0000256" key="1">
    <source>
        <dbReference type="ARBA" id="ARBA00007825"/>
    </source>
</evidence>
<evidence type="ECO:0000313" key="7">
    <source>
        <dbReference type="Proteomes" id="UP000676409"/>
    </source>
</evidence>
<evidence type="ECO:0000256" key="3">
    <source>
        <dbReference type="ARBA" id="ARBA00023002"/>
    </source>
</evidence>
<dbReference type="PANTHER" id="PTHR33711">
    <property type="entry name" value="DIOXYGENASE, PUTATIVE (AFU_ORTHOLOGUE AFUA_2G02910)-RELATED"/>
    <property type="match status" value="1"/>
</dbReference>
<protein>
    <recommendedName>
        <fullName evidence="5">Intradiol ring-cleavage dioxygenases domain-containing protein</fullName>
    </recommendedName>
</protein>
<dbReference type="InterPro" id="IPR006311">
    <property type="entry name" value="TAT_signal"/>
</dbReference>
<reference evidence="6" key="1">
    <citation type="submission" date="2021-04" db="EMBL/GenBank/DDBJ databases">
        <title>The complete genome sequence of Caulobacter sp. S6.</title>
        <authorList>
            <person name="Tang Y."/>
            <person name="Ouyang W."/>
            <person name="Liu Q."/>
            <person name="Huang B."/>
            <person name="Guo Z."/>
            <person name="Lei P."/>
        </authorList>
    </citation>
    <scope>NUCLEOTIDE SEQUENCE</scope>
    <source>
        <strain evidence="6">S6</strain>
    </source>
</reference>
<dbReference type="PANTHER" id="PTHR33711:SF10">
    <property type="entry name" value="INTRADIOL RING-CLEAVAGE DIOXYGENASES DOMAIN-CONTAINING PROTEIN"/>
    <property type="match status" value="1"/>
</dbReference>
<evidence type="ECO:0000256" key="4">
    <source>
        <dbReference type="SAM" id="SignalP"/>
    </source>
</evidence>
<comment type="similarity">
    <text evidence="1">Belongs to the intradiol ring-cleavage dioxygenase family.</text>
</comment>
<evidence type="ECO:0000259" key="5">
    <source>
        <dbReference type="PROSITE" id="PS00083"/>
    </source>
</evidence>
<dbReference type="RefSeq" id="WP_211936502.1">
    <property type="nucleotide sequence ID" value="NZ_CP073078.1"/>
</dbReference>
<dbReference type="PROSITE" id="PS51318">
    <property type="entry name" value="TAT"/>
    <property type="match status" value="1"/>
</dbReference>